<keyword evidence="3" id="KW-1185">Reference proteome</keyword>
<protein>
    <submittedName>
        <fullName evidence="2">Ferritin-like domain-containing protein</fullName>
    </submittedName>
</protein>
<dbReference type="Gene3D" id="1.20.1260.10">
    <property type="match status" value="1"/>
</dbReference>
<dbReference type="RefSeq" id="WP_381423380.1">
    <property type="nucleotide sequence ID" value="NZ_JBHSDH010000013.1"/>
</dbReference>
<dbReference type="PANTHER" id="PTHR34400">
    <property type="match status" value="1"/>
</dbReference>
<dbReference type="EMBL" id="JBHSDH010000013">
    <property type="protein sequence ID" value="MFC4292576.1"/>
    <property type="molecule type" value="Genomic_DNA"/>
</dbReference>
<reference evidence="3" key="1">
    <citation type="journal article" date="2019" name="Int. J. Syst. Evol. Microbiol.">
        <title>The Global Catalogue of Microorganisms (GCM) 10K type strain sequencing project: providing services to taxonomists for standard genome sequencing and annotation.</title>
        <authorList>
            <consortium name="The Broad Institute Genomics Platform"/>
            <consortium name="The Broad Institute Genome Sequencing Center for Infectious Disease"/>
            <person name="Wu L."/>
            <person name="Ma J."/>
        </authorList>
    </citation>
    <scope>NUCLEOTIDE SEQUENCE [LARGE SCALE GENOMIC DNA]</scope>
    <source>
        <strain evidence="3">CECT 8531</strain>
    </source>
</reference>
<feature type="domain" description="Iminophenyl-pyruvate dimer synthase" evidence="1">
    <location>
        <begin position="23"/>
        <end position="200"/>
    </location>
</feature>
<proteinExistence type="predicted"/>
<sequence>MAEKEMANPTIRIETREQLLYTLTEAAEIEHNLMCCYLYAAFSMKTGEDEGLNAEQSEAVKRWRQSIVHVAVDEMTHLALVSNLMVAIGGAPHFGRPNFPITPGYHPAGVQVDLAPFNADTLQHFVYLERPEGSDEVDGDGFASALAYHCELGSAQRLMPSGQDYETVGELYHAVAQGLAHLCERDGEDCIFVGGTERQALHPCAPLSHRRAAYFFGEC</sequence>
<name>A0ABV8RJW6_9SPHN</name>
<dbReference type="InterPro" id="IPR026820">
    <property type="entry name" value="VioB/RebD_dom"/>
</dbReference>
<comment type="caution">
    <text evidence="2">The sequence shown here is derived from an EMBL/GenBank/DDBJ whole genome shotgun (WGS) entry which is preliminary data.</text>
</comment>
<evidence type="ECO:0000259" key="1">
    <source>
        <dbReference type="Pfam" id="PF12902"/>
    </source>
</evidence>
<evidence type="ECO:0000313" key="3">
    <source>
        <dbReference type="Proteomes" id="UP001595887"/>
    </source>
</evidence>
<accession>A0ABV8RJW6</accession>
<dbReference type="InterPro" id="IPR012347">
    <property type="entry name" value="Ferritin-like"/>
</dbReference>
<dbReference type="Pfam" id="PF12902">
    <property type="entry name" value="Ferritin-like"/>
    <property type="match status" value="1"/>
</dbReference>
<gene>
    <name evidence="2" type="ORF">ACFOWX_09150</name>
</gene>
<dbReference type="Proteomes" id="UP001595887">
    <property type="component" value="Unassembled WGS sequence"/>
</dbReference>
<evidence type="ECO:0000313" key="2">
    <source>
        <dbReference type="EMBL" id="MFC4292576.1"/>
    </source>
</evidence>
<dbReference type="PANTHER" id="PTHR34400:SF4">
    <property type="entry name" value="MEMBRANE PROTEIN"/>
    <property type="match status" value="1"/>
</dbReference>
<organism evidence="2 3">
    <name type="scientific">Sphingorhabdus arenilitoris</name>
    <dbReference type="NCBI Taxonomy" id="1490041"/>
    <lineage>
        <taxon>Bacteria</taxon>
        <taxon>Pseudomonadati</taxon>
        <taxon>Pseudomonadota</taxon>
        <taxon>Alphaproteobacteria</taxon>
        <taxon>Sphingomonadales</taxon>
        <taxon>Sphingomonadaceae</taxon>
        <taxon>Sphingorhabdus</taxon>
    </lineage>
</organism>